<dbReference type="AlphaFoldDB" id="A1WS90"/>
<dbReference type="eggNOG" id="COG1804">
    <property type="taxonomic scope" value="Bacteria"/>
</dbReference>
<dbReference type="Gene3D" id="3.40.50.10540">
    <property type="entry name" value="Crotonobetainyl-coa:carnitine coa-transferase, domain 1"/>
    <property type="match status" value="1"/>
</dbReference>
<evidence type="ECO:0000256" key="1">
    <source>
        <dbReference type="ARBA" id="ARBA00022679"/>
    </source>
</evidence>
<dbReference type="EMBL" id="CP000542">
    <property type="protein sequence ID" value="ABM60497.1"/>
    <property type="molecule type" value="Genomic_DNA"/>
</dbReference>
<dbReference type="Proteomes" id="UP000000374">
    <property type="component" value="Chromosome"/>
</dbReference>
<dbReference type="GO" id="GO:0008410">
    <property type="term" value="F:CoA-transferase activity"/>
    <property type="evidence" value="ECO:0007669"/>
    <property type="project" value="TreeGrafter"/>
</dbReference>
<name>A1WS90_VEREI</name>
<dbReference type="RefSeq" id="WP_011812475.1">
    <property type="nucleotide sequence ID" value="NC_008786.1"/>
</dbReference>
<dbReference type="InterPro" id="IPR050483">
    <property type="entry name" value="CoA-transferase_III_domain"/>
</dbReference>
<reference evidence="3" key="1">
    <citation type="submission" date="2006-12" db="EMBL/GenBank/DDBJ databases">
        <title>Complete sequence of chromosome 1 of Verminephrobacter eiseniae EF01-2.</title>
        <authorList>
            <person name="Copeland A."/>
            <person name="Lucas S."/>
            <person name="Lapidus A."/>
            <person name="Barry K."/>
            <person name="Detter J.C."/>
            <person name="Glavina del Rio T."/>
            <person name="Dalin E."/>
            <person name="Tice H."/>
            <person name="Pitluck S."/>
            <person name="Chertkov O."/>
            <person name="Brettin T."/>
            <person name="Bruce D."/>
            <person name="Han C."/>
            <person name="Tapia R."/>
            <person name="Gilna P."/>
            <person name="Schmutz J."/>
            <person name="Larimer F."/>
            <person name="Land M."/>
            <person name="Hauser L."/>
            <person name="Kyrpides N."/>
            <person name="Kim E."/>
            <person name="Stahl D."/>
            <person name="Richardson P."/>
        </authorList>
    </citation>
    <scope>NUCLEOTIDE SEQUENCE [LARGE SCALE GENOMIC DNA]</scope>
    <source>
        <strain evidence="3">EF01-2</strain>
    </source>
</reference>
<evidence type="ECO:0000313" key="3">
    <source>
        <dbReference type="Proteomes" id="UP000000374"/>
    </source>
</evidence>
<evidence type="ECO:0000313" key="2">
    <source>
        <dbReference type="EMBL" id="ABM60497.1"/>
    </source>
</evidence>
<dbReference type="InterPro" id="IPR023606">
    <property type="entry name" value="CoA-Trfase_III_dom_1_sf"/>
</dbReference>
<dbReference type="InterPro" id="IPR044855">
    <property type="entry name" value="CoA-Trfase_III_dom3_sf"/>
</dbReference>
<dbReference type="SUPFAM" id="SSF89796">
    <property type="entry name" value="CoA-transferase family III (CaiB/BaiF)"/>
    <property type="match status" value="1"/>
</dbReference>
<keyword evidence="1" id="KW-0808">Transferase</keyword>
<sequence length="393" mass="42002">MTRPLDGITVVALEHAIAAPLCTRQLADLGARVIKVERPGSGDFARAYDTRVNGMSSHFVWTNRSKESLTLDLKHPEALAALRQLLAQTDVLVQNLAPGAAARLGLSYAALQADHPRLIVCDISGYGADGPYRDKKAYDLLIQSEAGFLSVTGSPDAPAKAGNSVADIAAGMYAYSSILAALLQRGKTGQGAHIDLSMLEALGEWMGYPMYYAYQGAAPPPRAGAAHASIYPYGPFATGDGGSVMLGLQNEREWQLFCTLVLQDAQCASDPRFDTNARRSEHRAALQAIIEQAFASLGSAQVMARLDQAQIANARVNDMAGLWAHPQLAARGRWQDVPTPAGQVPALLPPGRNNRFDYRMDPVPAVGQHTEAILRALGHDTGSLARLRAQAAI</sequence>
<accession>A1WS90</accession>
<gene>
    <name evidence="2" type="ordered locus">Veis_4805</name>
</gene>
<dbReference type="KEGG" id="vei:Veis_4805"/>
<dbReference type="OrthoDB" id="5294844at2"/>
<dbReference type="PANTHER" id="PTHR48207:SF3">
    <property type="entry name" value="SUCCINATE--HYDROXYMETHYLGLUTARATE COA-TRANSFERASE"/>
    <property type="match status" value="1"/>
</dbReference>
<dbReference type="Pfam" id="PF02515">
    <property type="entry name" value="CoA_transf_3"/>
    <property type="match status" value="1"/>
</dbReference>
<dbReference type="Gene3D" id="3.30.1540.10">
    <property type="entry name" value="formyl-coa transferase, domain 3"/>
    <property type="match status" value="1"/>
</dbReference>
<dbReference type="HOGENOM" id="CLU_033975_0_0_4"/>
<dbReference type="PANTHER" id="PTHR48207">
    <property type="entry name" value="SUCCINATE--HYDROXYMETHYLGLUTARATE COA-TRANSFERASE"/>
    <property type="match status" value="1"/>
</dbReference>
<proteinExistence type="predicted"/>
<dbReference type="InterPro" id="IPR003673">
    <property type="entry name" value="CoA-Trfase_fam_III"/>
</dbReference>
<organism evidence="2 3">
    <name type="scientific">Verminephrobacter eiseniae (strain EF01-2)</name>
    <dbReference type="NCBI Taxonomy" id="391735"/>
    <lineage>
        <taxon>Bacteria</taxon>
        <taxon>Pseudomonadati</taxon>
        <taxon>Pseudomonadota</taxon>
        <taxon>Betaproteobacteria</taxon>
        <taxon>Burkholderiales</taxon>
        <taxon>Comamonadaceae</taxon>
        <taxon>Verminephrobacter</taxon>
    </lineage>
</organism>
<keyword evidence="3" id="KW-1185">Reference proteome</keyword>
<dbReference type="STRING" id="391735.Veis_4805"/>
<dbReference type="GeneID" id="76463071"/>
<protein>
    <submittedName>
        <fullName evidence="2">L-carnitine dehydratase/bile acid-inducible protein F</fullName>
    </submittedName>
</protein>